<feature type="region of interest" description="Disordered" evidence="1">
    <location>
        <begin position="202"/>
        <end position="237"/>
    </location>
</feature>
<feature type="region of interest" description="Disordered" evidence="1">
    <location>
        <begin position="1031"/>
        <end position="1101"/>
    </location>
</feature>
<dbReference type="CDD" id="cd21538">
    <property type="entry name" value="SPOC_TFIIS"/>
    <property type="match status" value="1"/>
</dbReference>
<dbReference type="GO" id="GO:0006351">
    <property type="term" value="P:DNA-templated transcription"/>
    <property type="evidence" value="ECO:0007669"/>
    <property type="project" value="InterPro"/>
</dbReference>
<comment type="caution">
    <text evidence="3">The sequence shown here is derived from an EMBL/GenBank/DDBJ whole genome shotgun (WGS) entry which is preliminary data.</text>
</comment>
<feature type="region of interest" description="Disordered" evidence="1">
    <location>
        <begin position="917"/>
        <end position="1019"/>
    </location>
</feature>
<evidence type="ECO:0000256" key="1">
    <source>
        <dbReference type="SAM" id="MobiDB-lite"/>
    </source>
</evidence>
<dbReference type="AlphaFoldDB" id="A0A0K9PLX2"/>
<gene>
    <name evidence="3" type="ORF">ZOSMA_21G00660</name>
</gene>
<feature type="compositionally biased region" description="Polar residues" evidence="1">
    <location>
        <begin position="549"/>
        <end position="558"/>
    </location>
</feature>
<dbReference type="SUPFAM" id="SSF46942">
    <property type="entry name" value="Elongation factor TFIIS domain 2"/>
    <property type="match status" value="1"/>
</dbReference>
<proteinExistence type="predicted"/>
<dbReference type="PROSITE" id="PS51321">
    <property type="entry name" value="TFIIS_CENTRAL"/>
    <property type="match status" value="1"/>
</dbReference>
<feature type="compositionally biased region" description="Low complexity" evidence="1">
    <location>
        <begin position="1147"/>
        <end position="1159"/>
    </location>
</feature>
<feature type="region of interest" description="Disordered" evidence="1">
    <location>
        <begin position="1201"/>
        <end position="1226"/>
    </location>
</feature>
<organism evidence="3 4">
    <name type="scientific">Zostera marina</name>
    <name type="common">Eelgrass</name>
    <dbReference type="NCBI Taxonomy" id="29655"/>
    <lineage>
        <taxon>Eukaryota</taxon>
        <taxon>Viridiplantae</taxon>
        <taxon>Streptophyta</taxon>
        <taxon>Embryophyta</taxon>
        <taxon>Tracheophyta</taxon>
        <taxon>Spermatophyta</taxon>
        <taxon>Magnoliopsida</taxon>
        <taxon>Liliopsida</taxon>
        <taxon>Zosteraceae</taxon>
        <taxon>Zostera</taxon>
    </lineage>
</organism>
<name>A0A0K9PLX2_ZOSMR</name>
<evidence type="ECO:0000259" key="2">
    <source>
        <dbReference type="PROSITE" id="PS51321"/>
    </source>
</evidence>
<accession>A0A0K9PLX2</accession>
<evidence type="ECO:0000313" key="3">
    <source>
        <dbReference type="EMBL" id="KMZ69212.1"/>
    </source>
</evidence>
<dbReference type="GO" id="GO:0006357">
    <property type="term" value="P:regulation of transcription by RNA polymerase II"/>
    <property type="evidence" value="ECO:0000318"/>
    <property type="project" value="GO_Central"/>
</dbReference>
<dbReference type="Pfam" id="PF07500">
    <property type="entry name" value="TFIIS_M"/>
    <property type="match status" value="1"/>
</dbReference>
<dbReference type="GO" id="GO:0005634">
    <property type="term" value="C:nucleus"/>
    <property type="evidence" value="ECO:0000318"/>
    <property type="project" value="GO_Central"/>
</dbReference>
<feature type="compositionally biased region" description="Polar residues" evidence="1">
    <location>
        <begin position="943"/>
        <end position="955"/>
    </location>
</feature>
<feature type="compositionally biased region" description="Basic and acidic residues" evidence="1">
    <location>
        <begin position="655"/>
        <end position="669"/>
    </location>
</feature>
<feature type="compositionally biased region" description="Basic residues" evidence="1">
    <location>
        <begin position="917"/>
        <end position="942"/>
    </location>
</feature>
<dbReference type="STRING" id="29655.A0A0K9PLX2"/>
<feature type="region of interest" description="Disordered" evidence="1">
    <location>
        <begin position="1147"/>
        <end position="1172"/>
    </location>
</feature>
<dbReference type="InterPro" id="IPR012921">
    <property type="entry name" value="SPOC_C"/>
</dbReference>
<dbReference type="PANTHER" id="PTHR11477">
    <property type="entry name" value="TRANSCRIPTION FACTOR S-II ZINC FINGER DOMAIN-CONTAINING PROTEIN"/>
    <property type="match status" value="1"/>
</dbReference>
<dbReference type="Proteomes" id="UP000036987">
    <property type="component" value="Unassembled WGS sequence"/>
</dbReference>
<dbReference type="SMART" id="SM00510">
    <property type="entry name" value="TFS2M"/>
    <property type="match status" value="1"/>
</dbReference>
<feature type="region of interest" description="Disordered" evidence="1">
    <location>
        <begin position="540"/>
        <end position="583"/>
    </location>
</feature>
<feature type="compositionally biased region" description="Basic and acidic residues" evidence="1">
    <location>
        <begin position="689"/>
        <end position="701"/>
    </location>
</feature>
<feature type="domain" description="TFIIS central" evidence="2">
    <location>
        <begin position="393"/>
        <end position="505"/>
    </location>
</feature>
<dbReference type="Pfam" id="PF07744">
    <property type="entry name" value="SPOC"/>
    <property type="match status" value="1"/>
</dbReference>
<keyword evidence="4" id="KW-1185">Reference proteome</keyword>
<dbReference type="PANTHER" id="PTHR11477:SF20">
    <property type="entry name" value="SPOC DOMAIN _ TRANSCRIPTION ELONGATION FACTOR S-II PROTEIN"/>
    <property type="match status" value="1"/>
</dbReference>
<dbReference type="Gene3D" id="1.10.472.30">
    <property type="entry name" value="Transcription elongation factor S-II, central domain"/>
    <property type="match status" value="1"/>
</dbReference>
<dbReference type="InterPro" id="IPR003618">
    <property type="entry name" value="TFIIS_cen_dom"/>
</dbReference>
<feature type="region of interest" description="Disordered" evidence="1">
    <location>
        <begin position="649"/>
        <end position="701"/>
    </location>
</feature>
<evidence type="ECO:0000313" key="4">
    <source>
        <dbReference type="Proteomes" id="UP000036987"/>
    </source>
</evidence>
<reference evidence="4" key="1">
    <citation type="journal article" date="2016" name="Nature">
        <title>The genome of the seagrass Zostera marina reveals angiosperm adaptation to the sea.</title>
        <authorList>
            <person name="Olsen J.L."/>
            <person name="Rouze P."/>
            <person name="Verhelst B."/>
            <person name="Lin Y.-C."/>
            <person name="Bayer T."/>
            <person name="Collen J."/>
            <person name="Dattolo E."/>
            <person name="De Paoli E."/>
            <person name="Dittami S."/>
            <person name="Maumus F."/>
            <person name="Michel G."/>
            <person name="Kersting A."/>
            <person name="Lauritano C."/>
            <person name="Lohaus R."/>
            <person name="Toepel M."/>
            <person name="Tonon T."/>
            <person name="Vanneste K."/>
            <person name="Amirebrahimi M."/>
            <person name="Brakel J."/>
            <person name="Bostroem C."/>
            <person name="Chovatia M."/>
            <person name="Grimwood J."/>
            <person name="Jenkins J.W."/>
            <person name="Jueterbock A."/>
            <person name="Mraz A."/>
            <person name="Stam W.T."/>
            <person name="Tice H."/>
            <person name="Bornberg-Bauer E."/>
            <person name="Green P.J."/>
            <person name="Pearson G.A."/>
            <person name="Procaccini G."/>
            <person name="Duarte C.M."/>
            <person name="Schmutz J."/>
            <person name="Reusch T.B.H."/>
            <person name="Van de Peer Y."/>
        </authorList>
    </citation>
    <scope>NUCLEOTIDE SEQUENCE [LARGE SCALE GENOMIC DNA]</scope>
    <source>
        <strain evidence="4">cv. Finnish</strain>
    </source>
</reference>
<sequence length="1226" mass="136580">MSINSGSQNFSILKGESMQLESMTTTSTSLSQHLSTSNVESIQLESPIMYDNPESHQMPLSVGHQVWFETTGMPFDSNLLNPPLMNRQPVRAELPANSVGMGSQPFPLVNTQFLSRDPSVKFQNAMRSSMVPQQSFSVQRQQTEMKFVPNTQNSNFHSMGAQPMPSKVKQMVHREPWPKVIGAMPVNAGAYPLVSTQKRMGQSEASLKTQKATPSNAGFQKSSSMNKRIPQPSSKANDSIELVRSKMRESLVASLTQGFEEMSKLESQCKDLPCLGTHTPETVETHIKPGDESSLRLDGTSCDRLDHLSKTLDVSSSDSFSVHFMNQDEKIQVDLLQSSASLDYGDPRNRAHSTNDDLLQGNGVFWIPNRQNLNIEKEDGNEIQDSKISKHTHHKGIKNTVSLIKSQSFANTDHSSLALKIEAELFRFFGGVNKKYKEKGRSLLFNLKDRNNPELIKQVINGEIPPDRLCSMTAEELASKELSEWRIAKAEAYAQMVVLPDSDIDMRRLVKKTHKGEVQVEVEHDDSTFVEFNVGDTSLLQNAPKKQKSNANEMLSQKNPKKRKAELVSKPGGIDSFDGSTVSDKIHSEEQMLSDDLTEFSNERNDFMEDIIIEELIDEQSLEQVPSLDEFMKDLDSEPPFKNLTADIVDETTTSDERTLLSSEPKLDAEPGTSELKLNSIGDILSPQRDPDSESCKLKNDHSLASSTEVIEHSDVGLKDPLDNAVCSSTDIDAATHKEPESTLNGPKSSPIHTNLESCAVICASNADHVWEGTIQLNASSLVSVLGYFKSGKQTSAKDWPLLLEIKGRVRMEAFEKFLQELPSSRSRALMILQFCWKEDSSESGRSTLSEMIESYVSDERVGYAEPAPGIEIYFCPLHEKTNEIFMKQLPKEHGGIFMSIEKGLIGIVVWRRHVTSKKSPRPSSSHLKHNSKKHSLSRKHQNSNANTVSKTNSLLGPAPTSIKNQSVVEQAPDDDDDSPPPGFGPPGTRDEDDLPEFDFGQGGSSQISASKHNHPAHPADEKIRNLIHKYGNGQSRSNGPRIRGNPWKNTDDDDDIPEWRPHQNVQKSHTTSPPPPPLLHDYHHGGYQQQQQPNTASQHLIQMQQQPPTMHNPHQLLVPLASPMPVPLQNLQTQMAAMQSIVPGWQQQQQHQQQHQYQASQWRPPPLHPLTEAQQYPANGMMHQPYNSYGGFIQPVGSGAIMYPPRPPSQDGGMDWRGGDLRRSG</sequence>
<dbReference type="OrthoDB" id="1884872at2759"/>
<protein>
    <recommendedName>
        <fullName evidence="2">TFIIS central domain-containing protein</fullName>
    </recommendedName>
</protein>
<dbReference type="EMBL" id="LFYR01000785">
    <property type="protein sequence ID" value="KMZ69212.1"/>
    <property type="molecule type" value="Genomic_DNA"/>
</dbReference>
<dbReference type="InterPro" id="IPR036575">
    <property type="entry name" value="TFIIS_cen_dom_sf"/>
</dbReference>